<dbReference type="InterPro" id="IPR042540">
    <property type="entry name" value="Matrix_N"/>
</dbReference>
<dbReference type="InterPro" id="IPR055413">
    <property type="entry name" value="Matrix_Paramyxo_C"/>
</dbReference>
<proteinExistence type="predicted"/>
<reference evidence="8" key="1">
    <citation type="submission" date="2016-06" db="EMBL/GenBank/DDBJ databases">
        <title>Complete Genome Sequence of an Avian Paramyxovirus Representative of Putative New Serotype 13.</title>
        <authorList>
            <person name="Goraichuk I.V."/>
            <person name="Sharma P."/>
            <person name="Stegniy B."/>
            <person name="Muzyka D."/>
            <person name="Pantin-Kackwood M.J."/>
            <person name="Gerilovych A."/>
            <person name="Solodiankin O."/>
            <person name="Bolotin V."/>
            <person name="Miller P.J."/>
            <person name="Dimitrov K.M."/>
            <person name="Afonso C.L."/>
        </authorList>
    </citation>
    <scope>NUCLEOTIDE SEQUENCE [LARGE SCALE GENOMIC DNA]</scope>
</reference>
<feature type="domain" description="Matrix protein C-terminal Paramyxoviridae" evidence="6">
    <location>
        <begin position="187"/>
        <end position="345"/>
    </location>
</feature>
<organism evidence="7 8">
    <name type="scientific">avian paramyxovirus 13</name>
    <dbReference type="NCBI Taxonomy" id="2560321"/>
    <lineage>
        <taxon>Viruses</taxon>
        <taxon>Riboviria</taxon>
        <taxon>Orthornavirae</taxon>
        <taxon>Negarnaviricota</taxon>
        <taxon>Haploviricotina</taxon>
        <taxon>Monjiviricetes</taxon>
        <taxon>Mononegavirales</taxon>
        <taxon>Paramyxoviridae</taxon>
        <taxon>Avulavirinae</taxon>
        <taxon>Orthoavulavirus</taxon>
        <taxon>Orthoavulavirus japanense</taxon>
    </lineage>
</organism>
<dbReference type="GO" id="GO:0039660">
    <property type="term" value="F:structural constituent of virion"/>
    <property type="evidence" value="ECO:0007669"/>
    <property type="project" value="UniProtKB-KW"/>
</dbReference>
<dbReference type="InterPro" id="IPR000982">
    <property type="entry name" value="Matrix_Paramyxo_N"/>
</dbReference>
<evidence type="ECO:0000259" key="6">
    <source>
        <dbReference type="Pfam" id="PF23765"/>
    </source>
</evidence>
<dbReference type="GO" id="GO:0044423">
    <property type="term" value="C:virion component"/>
    <property type="evidence" value="ECO:0007669"/>
    <property type="project" value="UniProtKB-KW"/>
</dbReference>
<dbReference type="Gene3D" id="2.70.20.50">
    <property type="entry name" value="Viral matrix protein, N-terminal domain"/>
    <property type="match status" value="1"/>
</dbReference>
<evidence type="ECO:0000313" key="8">
    <source>
        <dbReference type="Proteomes" id="UP000147256"/>
    </source>
</evidence>
<comment type="subcellular location">
    <subcellularLocation>
        <location evidence="1">Virion</location>
    </subcellularLocation>
</comment>
<name>A0A173FEJ3_9MONO</name>
<keyword evidence="4" id="KW-0468">Viral matrix protein</keyword>
<sequence>MDSSKIIGLEVDPSSPSNTLLAFPVVLQEIDGGRKEITPQFRTQKIDMWSESKSDSVSITTYGFIYGVKGGNDTSGPIMAEQQKEPLSAAMLCFGNVGYNSGLPEIARAALNTIITCKKSATDSERILFTVHQAPQMIQEAKVISTRYSSVAANKCVRAPERVPSGLSLEYKVTFVSLTVVPKSDVYKVPRPVLRLHSKHVLNIAINAVIQIDIQATHPLAKTLMKRNDQFFADLFIHIGMISCLDSKGNKISVDKLELKIRRMSISVGLLDIFGPSIALKARGKRTKVMSPFFSPRGTACYPISQTAPGIAKILWSQTGSLHECKIIIQGGTNRAIATTDDFVVGSTKIEKSGRNGKFNPFKKTG</sequence>
<dbReference type="GO" id="GO:0019068">
    <property type="term" value="P:virion assembly"/>
    <property type="evidence" value="ECO:0007669"/>
    <property type="project" value="InterPro"/>
</dbReference>
<evidence type="ECO:0000256" key="3">
    <source>
        <dbReference type="ARBA" id="ARBA00022844"/>
    </source>
</evidence>
<keyword evidence="3" id="KW-0946">Virion</keyword>
<dbReference type="EMBL" id="KX119151">
    <property type="protein sequence ID" value="ANG84014.1"/>
    <property type="molecule type" value="Viral_cRNA"/>
</dbReference>
<feature type="domain" description="Matrix protein N-terminal" evidence="5">
    <location>
        <begin position="9"/>
        <end position="183"/>
    </location>
</feature>
<evidence type="ECO:0000256" key="4">
    <source>
        <dbReference type="ARBA" id="ARBA00023311"/>
    </source>
</evidence>
<reference evidence="8" key="2">
    <citation type="submission" date="2016-06" db="EMBL/GenBank/DDBJ databases">
        <authorList>
            <person name="Goraichuk I."/>
            <person name="Sharma P."/>
            <person name="Stegniy B."/>
            <person name="Muzyka D."/>
            <person name="Pantin-Kackwood M.J."/>
            <person name="Gerilovych A."/>
            <person name="Solodiankin O."/>
            <person name="Bolotin V."/>
            <person name="Miller P.J."/>
            <person name="Dimitrov K.M."/>
            <person name="Afonso C.L."/>
        </authorList>
    </citation>
    <scope>NUCLEOTIDE SEQUENCE [LARGE SCALE GENOMIC DNA]</scope>
</reference>
<evidence type="ECO:0000313" key="7">
    <source>
        <dbReference type="EMBL" id="ANG84014.1"/>
    </source>
</evidence>
<dbReference type="Gene3D" id="2.70.20.60">
    <property type="entry name" value="Viral matrix protein, C-terminal domain"/>
    <property type="match status" value="1"/>
</dbReference>
<dbReference type="Proteomes" id="UP000147256">
    <property type="component" value="Genome"/>
</dbReference>
<evidence type="ECO:0000259" key="5">
    <source>
        <dbReference type="Pfam" id="PF00661"/>
    </source>
</evidence>
<evidence type="ECO:0000256" key="2">
    <source>
        <dbReference type="ARBA" id="ARBA00017678"/>
    </source>
</evidence>
<protein>
    <recommendedName>
        <fullName evidence="2">Matrix protein</fullName>
    </recommendedName>
</protein>
<dbReference type="InterPro" id="IPR042539">
    <property type="entry name" value="Matrix_C"/>
</dbReference>
<evidence type="ECO:0000256" key="1">
    <source>
        <dbReference type="ARBA" id="ARBA00004328"/>
    </source>
</evidence>
<dbReference type="Pfam" id="PF23765">
    <property type="entry name" value="Matrix_Paramyxo_C"/>
    <property type="match status" value="1"/>
</dbReference>
<accession>A0A173FEJ3</accession>
<dbReference type="Pfam" id="PF00661">
    <property type="entry name" value="Matrix_Paramyxo_N"/>
    <property type="match status" value="1"/>
</dbReference>
<gene>
    <name evidence="7" type="primary">M</name>
</gene>